<keyword evidence="2" id="KW-1185">Reference proteome</keyword>
<gene>
    <name evidence="1" type="ordered locus">PBPRB1689</name>
</gene>
<evidence type="ECO:0000313" key="1">
    <source>
        <dbReference type="EMBL" id="CAG23549.1"/>
    </source>
</evidence>
<dbReference type="EMBL" id="CR378680">
    <property type="protein sequence ID" value="CAG23549.1"/>
    <property type="molecule type" value="Genomic_DNA"/>
</dbReference>
<reference evidence="2" key="1">
    <citation type="journal article" date="2005" name="Science">
        <title>Life at depth: Photobacterium profundum genome sequence and expression analysis.</title>
        <authorList>
            <person name="Vezzi A."/>
            <person name="Campanaro S."/>
            <person name="D'Angelo M."/>
            <person name="Simonato F."/>
            <person name="Vitulo N."/>
            <person name="Lauro F.M."/>
            <person name="Cestaro A."/>
            <person name="Malacrida G."/>
            <person name="Simionati B."/>
            <person name="Cannata N."/>
            <person name="Romualdi C."/>
            <person name="Bartlett D.H."/>
            <person name="Valle G."/>
        </authorList>
    </citation>
    <scope>NUCLEOTIDE SEQUENCE [LARGE SCALE GENOMIC DNA]</scope>
    <source>
        <strain evidence="2">ATCC BAA-1253 / SS9</strain>
    </source>
</reference>
<organism evidence="1 2">
    <name type="scientific">Photobacterium profundum (strain SS9)</name>
    <dbReference type="NCBI Taxonomy" id="298386"/>
    <lineage>
        <taxon>Bacteria</taxon>
        <taxon>Pseudomonadati</taxon>
        <taxon>Pseudomonadota</taxon>
        <taxon>Gammaproteobacteria</taxon>
        <taxon>Vibrionales</taxon>
        <taxon>Vibrionaceae</taxon>
        <taxon>Photobacterium</taxon>
    </lineage>
</organism>
<sequence>MNGDSINLLNEAITKMIAQFKIYHRHHDISLPLLKEKTGLTVHCNEDDNDTAYKRLVTHCEKRKYTCKAESWVGCCFSPTKDKFRFASYHESKWSQSDEMERLVADLKPISSEHHIEDVRKLSFGEQPQIKRGKVGRNEPCLCGSGKKSKRCCAP</sequence>
<evidence type="ECO:0000313" key="2">
    <source>
        <dbReference type="Proteomes" id="UP000000593"/>
    </source>
</evidence>
<proteinExistence type="predicted"/>
<dbReference type="Pfam" id="PF02810">
    <property type="entry name" value="SEC-C"/>
    <property type="match status" value="1"/>
</dbReference>
<dbReference type="Proteomes" id="UP000000593">
    <property type="component" value="Chromosome 2"/>
</dbReference>
<dbReference type="KEGG" id="ppr:PBPRB1689"/>
<dbReference type="AlphaFoldDB" id="Q6LGN1"/>
<protein>
    <submittedName>
        <fullName evidence="1">Uncharacterized protein</fullName>
    </submittedName>
</protein>
<dbReference type="InterPro" id="IPR004027">
    <property type="entry name" value="SEC_C_motif"/>
</dbReference>
<dbReference type="STRING" id="298386.PBPRB1689"/>
<accession>Q6LGN1</accession>
<name>Q6LGN1_PHOPR</name>
<dbReference type="HOGENOM" id="CLU_1693848_0_0_6"/>
<dbReference type="Gene3D" id="3.10.450.50">
    <property type="match status" value="1"/>
</dbReference>
<dbReference type="eggNOG" id="COG3012">
    <property type="taxonomic scope" value="Bacteria"/>
</dbReference>
<dbReference type="SUPFAM" id="SSF103642">
    <property type="entry name" value="Sec-C motif"/>
    <property type="match status" value="1"/>
</dbReference>